<dbReference type="EMBL" id="JAPWTK010000051">
    <property type="protein sequence ID" value="KAJ8954046.1"/>
    <property type="molecule type" value="Genomic_DNA"/>
</dbReference>
<proteinExistence type="predicted"/>
<comment type="caution">
    <text evidence="1">The sequence shown here is derived from an EMBL/GenBank/DDBJ whole genome shotgun (WGS) entry which is preliminary data.</text>
</comment>
<keyword evidence="2" id="KW-1185">Reference proteome</keyword>
<gene>
    <name evidence="1" type="ORF">NQ318_004349</name>
</gene>
<evidence type="ECO:0000313" key="2">
    <source>
        <dbReference type="Proteomes" id="UP001162162"/>
    </source>
</evidence>
<dbReference type="AlphaFoldDB" id="A0AAV8YRP1"/>
<reference evidence="1" key="1">
    <citation type="journal article" date="2023" name="Insect Mol. Biol.">
        <title>Genome sequencing provides insights into the evolution of gene families encoding plant cell wall-degrading enzymes in longhorned beetles.</title>
        <authorList>
            <person name="Shin N.R."/>
            <person name="Okamura Y."/>
            <person name="Kirsch R."/>
            <person name="Pauchet Y."/>
        </authorList>
    </citation>
    <scope>NUCLEOTIDE SEQUENCE</scope>
    <source>
        <strain evidence="1">AMC_N1</strain>
    </source>
</reference>
<sequence>MDDEEDVKKIMEILKSTEEDSTREFEYDEFINCDRNEFEENGIVNSDEDDYLLCDLSNTDISKLHTYDPRSSLKPEELYVIDNCSDPDLASPSP</sequence>
<accession>A0AAV8YRP1</accession>
<protein>
    <submittedName>
        <fullName evidence="1">Uncharacterized protein</fullName>
    </submittedName>
</protein>
<evidence type="ECO:0000313" key="1">
    <source>
        <dbReference type="EMBL" id="KAJ8954046.1"/>
    </source>
</evidence>
<name>A0AAV8YRP1_9CUCU</name>
<organism evidence="1 2">
    <name type="scientific">Aromia moschata</name>
    <dbReference type="NCBI Taxonomy" id="1265417"/>
    <lineage>
        <taxon>Eukaryota</taxon>
        <taxon>Metazoa</taxon>
        <taxon>Ecdysozoa</taxon>
        <taxon>Arthropoda</taxon>
        <taxon>Hexapoda</taxon>
        <taxon>Insecta</taxon>
        <taxon>Pterygota</taxon>
        <taxon>Neoptera</taxon>
        <taxon>Endopterygota</taxon>
        <taxon>Coleoptera</taxon>
        <taxon>Polyphaga</taxon>
        <taxon>Cucujiformia</taxon>
        <taxon>Chrysomeloidea</taxon>
        <taxon>Cerambycidae</taxon>
        <taxon>Cerambycinae</taxon>
        <taxon>Callichromatini</taxon>
        <taxon>Aromia</taxon>
    </lineage>
</organism>
<dbReference type="Proteomes" id="UP001162162">
    <property type="component" value="Unassembled WGS sequence"/>
</dbReference>